<dbReference type="Pfam" id="PF00858">
    <property type="entry name" value="ASC"/>
    <property type="match status" value="1"/>
</dbReference>
<evidence type="ECO:0000313" key="16">
    <source>
        <dbReference type="Proteomes" id="UP000288716"/>
    </source>
</evidence>
<keyword evidence="11 12" id="KW-0407">Ion channel</keyword>
<organism evidence="15 16">
    <name type="scientific">Leptotrombidium deliense</name>
    <dbReference type="NCBI Taxonomy" id="299467"/>
    <lineage>
        <taxon>Eukaryota</taxon>
        <taxon>Metazoa</taxon>
        <taxon>Ecdysozoa</taxon>
        <taxon>Arthropoda</taxon>
        <taxon>Chelicerata</taxon>
        <taxon>Arachnida</taxon>
        <taxon>Acari</taxon>
        <taxon>Acariformes</taxon>
        <taxon>Trombidiformes</taxon>
        <taxon>Prostigmata</taxon>
        <taxon>Anystina</taxon>
        <taxon>Parasitengona</taxon>
        <taxon>Trombiculoidea</taxon>
        <taxon>Trombiculidae</taxon>
        <taxon>Leptotrombidium</taxon>
    </lineage>
</organism>
<feature type="region of interest" description="Disordered" evidence="13">
    <location>
        <begin position="154"/>
        <end position="176"/>
    </location>
</feature>
<proteinExistence type="inferred from homology"/>
<dbReference type="InterPro" id="IPR001873">
    <property type="entry name" value="ENaC"/>
</dbReference>
<keyword evidence="16" id="KW-1185">Reference proteome</keyword>
<accession>A0A443SIM5</accession>
<evidence type="ECO:0000256" key="7">
    <source>
        <dbReference type="ARBA" id="ARBA00023053"/>
    </source>
</evidence>
<dbReference type="STRING" id="299467.A0A443SIM5"/>
<keyword evidence="5 12" id="KW-0812">Transmembrane</keyword>
<keyword evidence="6 14" id="KW-1133">Transmembrane helix</keyword>
<keyword evidence="10 12" id="KW-0739">Sodium transport</keyword>
<feature type="transmembrane region" description="Helical" evidence="14">
    <location>
        <begin position="30"/>
        <end position="48"/>
    </location>
</feature>
<reference evidence="15 16" key="1">
    <citation type="journal article" date="2018" name="Gigascience">
        <title>Genomes of trombidid mites reveal novel predicted allergens and laterally-transferred genes associated with secondary metabolism.</title>
        <authorList>
            <person name="Dong X."/>
            <person name="Chaisiri K."/>
            <person name="Xia D."/>
            <person name="Armstrong S.D."/>
            <person name="Fang Y."/>
            <person name="Donnelly M.J."/>
            <person name="Kadowaki T."/>
            <person name="McGarry J.W."/>
            <person name="Darby A.C."/>
            <person name="Makepeace B.L."/>
        </authorList>
    </citation>
    <scope>NUCLEOTIDE SEQUENCE [LARGE SCALE GENOMIC DNA]</scope>
    <source>
        <strain evidence="15">UoL-UT</strain>
    </source>
</reference>
<keyword evidence="3 12" id="KW-0813">Transport</keyword>
<dbReference type="OrthoDB" id="10051479at2759"/>
<dbReference type="PRINTS" id="PR01078">
    <property type="entry name" value="AMINACHANNEL"/>
</dbReference>
<keyword evidence="7" id="KW-0915">Sodium</keyword>
<evidence type="ECO:0000256" key="14">
    <source>
        <dbReference type="SAM" id="Phobius"/>
    </source>
</evidence>
<dbReference type="Proteomes" id="UP000288716">
    <property type="component" value="Unassembled WGS sequence"/>
</dbReference>
<dbReference type="GO" id="GO:0005886">
    <property type="term" value="C:plasma membrane"/>
    <property type="evidence" value="ECO:0007669"/>
    <property type="project" value="TreeGrafter"/>
</dbReference>
<comment type="subcellular location">
    <subcellularLocation>
        <location evidence="1">Membrane</location>
        <topology evidence="1">Multi-pass membrane protein</topology>
    </subcellularLocation>
</comment>
<evidence type="ECO:0000256" key="12">
    <source>
        <dbReference type="RuleBase" id="RU000679"/>
    </source>
</evidence>
<evidence type="ECO:0000256" key="13">
    <source>
        <dbReference type="SAM" id="MobiDB-lite"/>
    </source>
</evidence>
<comment type="similarity">
    <text evidence="2 12">Belongs to the amiloride-sensitive sodium channel (TC 1.A.6) family.</text>
</comment>
<dbReference type="PANTHER" id="PTHR11690">
    <property type="entry name" value="AMILORIDE-SENSITIVE SODIUM CHANNEL-RELATED"/>
    <property type="match status" value="1"/>
</dbReference>
<dbReference type="AlphaFoldDB" id="A0A443SIM5"/>
<dbReference type="GO" id="GO:0015280">
    <property type="term" value="F:ligand-gated sodium channel activity"/>
    <property type="evidence" value="ECO:0007669"/>
    <property type="project" value="TreeGrafter"/>
</dbReference>
<keyword evidence="4 12" id="KW-0894">Sodium channel</keyword>
<evidence type="ECO:0000256" key="5">
    <source>
        <dbReference type="ARBA" id="ARBA00022692"/>
    </source>
</evidence>
<feature type="compositionally biased region" description="Basic residues" evidence="13">
    <location>
        <begin position="158"/>
        <end position="176"/>
    </location>
</feature>
<sequence>MGSNLVKLFRESSIPGISTIASIQSKPRRTVWMITLIVFFALTAYDLYQIISDFLSFPIIVSVLVTDSRVLPFPAVTVCNLNPVHRGRFCSNMNIEKPPQVETILCATLDTVLEVCEISKTLESLLEEGKEICLGSRRNQRSIFPRVPNSNSTVRPRFGSRGRGRGRGGGFPRRRGKRQVGIRDLIEAVRFFTSTANSAAKGNDSGGLLGGLGESGAFLENVIVQLANFANININTTNELLPALFIKSFSDVTGCKFGQQSKSGEIPLENALKNLTQTFTKSTCIWKLPRLFDLFQRTSQKLMKGLSTCTGPWINSILNHNATPAEHGHDESVKESPWYILLELLQAWLADMGRNKPEDIQKLGHQAHDLIISCYFAGKRCDIEKEFMHSFHSSYGNCYSYNVLWNKNVKEKDSLSGFTGPKFGLELVLHLETDQYMPTSKETGAKVVIHDRSQKADPDQDAIHVPPGVATYVGVQMLNISRLPAPYRDKCSDDWADHSFKAWAEEIGYDVYTSQICLKLCLQQFTLTTCNCWTISAPWPPKINKAQCNTRRNPEQAECAEK</sequence>
<dbReference type="VEuPathDB" id="VectorBase:LDEU004657"/>
<keyword evidence="8 12" id="KW-0406">Ion transport</keyword>
<dbReference type="Gene3D" id="2.60.470.10">
    <property type="entry name" value="Acid-sensing ion channels like domains"/>
    <property type="match status" value="1"/>
</dbReference>
<keyword evidence="9 14" id="KW-0472">Membrane</keyword>
<feature type="non-terminal residue" evidence="15">
    <location>
        <position position="562"/>
    </location>
</feature>
<dbReference type="EMBL" id="NCKV01002056">
    <property type="protein sequence ID" value="RWS27383.1"/>
    <property type="molecule type" value="Genomic_DNA"/>
</dbReference>
<dbReference type="PROSITE" id="PS01206">
    <property type="entry name" value="ASC"/>
    <property type="match status" value="1"/>
</dbReference>
<evidence type="ECO:0000256" key="2">
    <source>
        <dbReference type="ARBA" id="ARBA00007193"/>
    </source>
</evidence>
<evidence type="ECO:0000256" key="8">
    <source>
        <dbReference type="ARBA" id="ARBA00023065"/>
    </source>
</evidence>
<evidence type="ECO:0000256" key="1">
    <source>
        <dbReference type="ARBA" id="ARBA00004141"/>
    </source>
</evidence>
<comment type="caution">
    <text evidence="15">The sequence shown here is derived from an EMBL/GenBank/DDBJ whole genome shotgun (WGS) entry which is preliminary data.</text>
</comment>
<evidence type="ECO:0000313" key="15">
    <source>
        <dbReference type="EMBL" id="RWS27383.1"/>
    </source>
</evidence>
<evidence type="ECO:0000256" key="6">
    <source>
        <dbReference type="ARBA" id="ARBA00022989"/>
    </source>
</evidence>
<evidence type="ECO:0000256" key="11">
    <source>
        <dbReference type="ARBA" id="ARBA00023303"/>
    </source>
</evidence>
<dbReference type="InterPro" id="IPR020903">
    <property type="entry name" value="ENaC_CS"/>
</dbReference>
<evidence type="ECO:0000256" key="10">
    <source>
        <dbReference type="ARBA" id="ARBA00023201"/>
    </source>
</evidence>
<name>A0A443SIM5_9ACAR</name>
<dbReference type="PANTHER" id="PTHR11690:SF248">
    <property type="entry name" value="PICKPOCKET 17, ISOFORM A"/>
    <property type="match status" value="1"/>
</dbReference>
<gene>
    <name evidence="15" type="ORF">B4U80_11102</name>
</gene>
<evidence type="ECO:0000256" key="4">
    <source>
        <dbReference type="ARBA" id="ARBA00022461"/>
    </source>
</evidence>
<evidence type="ECO:0000256" key="3">
    <source>
        <dbReference type="ARBA" id="ARBA00022448"/>
    </source>
</evidence>
<evidence type="ECO:0000256" key="9">
    <source>
        <dbReference type="ARBA" id="ARBA00023136"/>
    </source>
</evidence>
<protein>
    <submittedName>
        <fullName evidence="15">Amiloride-sensitive sodium channel alpha subunit-like protein</fullName>
    </submittedName>
</protein>